<organism evidence="1 2">
    <name type="scientific">Cyanoderma ruficeps</name>
    <name type="common">rufous-capped babbler</name>
    <dbReference type="NCBI Taxonomy" id="181631"/>
    <lineage>
        <taxon>Eukaryota</taxon>
        <taxon>Metazoa</taxon>
        <taxon>Chordata</taxon>
        <taxon>Craniata</taxon>
        <taxon>Vertebrata</taxon>
        <taxon>Euteleostomi</taxon>
        <taxon>Archelosauria</taxon>
        <taxon>Archosauria</taxon>
        <taxon>Dinosauria</taxon>
        <taxon>Saurischia</taxon>
        <taxon>Theropoda</taxon>
        <taxon>Coelurosauria</taxon>
        <taxon>Aves</taxon>
        <taxon>Neognathae</taxon>
        <taxon>Neoaves</taxon>
        <taxon>Telluraves</taxon>
        <taxon>Australaves</taxon>
        <taxon>Passeriformes</taxon>
        <taxon>Sylvioidea</taxon>
        <taxon>Timaliidae</taxon>
        <taxon>Cyanoderma</taxon>
    </lineage>
</organism>
<dbReference type="Ensembl" id="ENSCRFT00000008199.1">
    <property type="protein sequence ID" value="ENSCRFP00000007922.1"/>
    <property type="gene ID" value="ENSCRFG00000006227.1"/>
</dbReference>
<accession>A0A8C3QLQ6</accession>
<sequence>QPITHKQVQPQKYLSFAEPVCTWHCSVWKKPPNLVTVKSSEHANFVQCTDLDIQYSSLRIERSVSRCKARSHGTNT</sequence>
<reference evidence="1" key="2">
    <citation type="submission" date="2025-09" db="UniProtKB">
        <authorList>
            <consortium name="Ensembl"/>
        </authorList>
    </citation>
    <scope>IDENTIFICATION</scope>
</reference>
<reference evidence="1" key="1">
    <citation type="submission" date="2025-08" db="UniProtKB">
        <authorList>
            <consortium name="Ensembl"/>
        </authorList>
    </citation>
    <scope>IDENTIFICATION</scope>
</reference>
<dbReference type="Proteomes" id="UP000694396">
    <property type="component" value="Unplaced"/>
</dbReference>
<keyword evidence="2" id="KW-1185">Reference proteome</keyword>
<protein>
    <submittedName>
        <fullName evidence="1">Uncharacterized protein</fullName>
    </submittedName>
</protein>
<evidence type="ECO:0000313" key="1">
    <source>
        <dbReference type="Ensembl" id="ENSCRFP00000007922.1"/>
    </source>
</evidence>
<name>A0A8C3QLQ6_9PASS</name>
<evidence type="ECO:0000313" key="2">
    <source>
        <dbReference type="Proteomes" id="UP000694396"/>
    </source>
</evidence>
<dbReference type="AlphaFoldDB" id="A0A8C3QLQ6"/>
<proteinExistence type="predicted"/>